<dbReference type="KEGG" id="pbd:PBOR_22745"/>
<evidence type="ECO:0000313" key="1">
    <source>
        <dbReference type="EMBL" id="AIQ59445.1"/>
    </source>
</evidence>
<dbReference type="Proteomes" id="UP000029518">
    <property type="component" value="Chromosome"/>
</dbReference>
<dbReference type="AlphaFoldDB" id="A0A089LH97"/>
<organism evidence="1 2">
    <name type="scientific">Paenibacillus borealis</name>
    <dbReference type="NCBI Taxonomy" id="160799"/>
    <lineage>
        <taxon>Bacteria</taxon>
        <taxon>Bacillati</taxon>
        <taxon>Bacillota</taxon>
        <taxon>Bacilli</taxon>
        <taxon>Bacillales</taxon>
        <taxon>Paenibacillaceae</taxon>
        <taxon>Paenibacillus</taxon>
    </lineage>
</organism>
<reference evidence="1" key="1">
    <citation type="submission" date="2014-08" db="EMBL/GenBank/DDBJ databases">
        <title>Comparative genomics of the Paenibacillus odorifer group.</title>
        <authorList>
            <person name="den Bakker H.C."/>
            <person name="Tsai Y.-C.Y.-C."/>
            <person name="Martin N."/>
            <person name="Korlach J."/>
            <person name="Wiedmann M."/>
        </authorList>
    </citation>
    <scope>NUCLEOTIDE SEQUENCE [LARGE SCALE GENOMIC DNA]</scope>
    <source>
        <strain evidence="1">DSM 13188</strain>
    </source>
</reference>
<dbReference type="HOGENOM" id="CLU_100118_0_0_9"/>
<sequence>MEKKELPDLQMDGVNTAAGGKYNKVNINGVSKINGALSAHTYKCDGVMKMNGDLAAEEIEINGNFRLKGDLQAGVMKLNGVLTGDGSLRGESCELDGMLKLKGNCEVEEMIGQGVFTIGGLLSAGRIEFGLNGLAEAGEIGVESLIIRKTGSAAWGRLLGGIIPKFKLELRAKLIEGDYIDLEYTAADVVRGGTVIIGEGCTIGRVEYRTGLTVHPGARVEKEEKHGA</sequence>
<evidence type="ECO:0008006" key="3">
    <source>
        <dbReference type="Google" id="ProtNLM"/>
    </source>
</evidence>
<name>A0A089LH97_PAEBO</name>
<dbReference type="OrthoDB" id="1730007at2"/>
<evidence type="ECO:0000313" key="2">
    <source>
        <dbReference type="Proteomes" id="UP000029518"/>
    </source>
</evidence>
<accession>A0A089LH97</accession>
<dbReference type="EMBL" id="CP009285">
    <property type="protein sequence ID" value="AIQ59445.1"/>
    <property type="molecule type" value="Genomic_DNA"/>
</dbReference>
<dbReference type="RefSeq" id="WP_042215336.1">
    <property type="nucleotide sequence ID" value="NZ_CP009285.1"/>
</dbReference>
<gene>
    <name evidence="1" type="ORF">PBOR_22745</name>
</gene>
<proteinExistence type="predicted"/>
<protein>
    <recommendedName>
        <fullName evidence="3">Bactofilin</fullName>
    </recommendedName>
</protein>
<keyword evidence="2" id="KW-1185">Reference proteome</keyword>